<feature type="transmembrane region" description="Helical" evidence="1">
    <location>
        <begin position="64"/>
        <end position="85"/>
    </location>
</feature>
<keyword evidence="1" id="KW-1133">Transmembrane helix</keyword>
<sequence length="118" mass="14043">MTVLKNPYFIIAFTLFWINQFVEKVLGIFVPFVHAYLDDLMAMPVVLGLTLQIYRWIHPLKNRFIFTKVQVAVAWVYFSFLFEYLLPKWSETYTADIWDIVCYAIGSVAFYLLINKRN</sequence>
<keyword evidence="3" id="KW-1185">Reference proteome</keyword>
<keyword evidence="1" id="KW-0812">Transmembrane</keyword>
<dbReference type="Proteomes" id="UP000238157">
    <property type="component" value="Unassembled WGS sequence"/>
</dbReference>
<dbReference type="RefSeq" id="WP_106132465.1">
    <property type="nucleotide sequence ID" value="NZ_PVTR01000002.1"/>
</dbReference>
<reference evidence="2 3" key="1">
    <citation type="submission" date="2018-03" db="EMBL/GenBank/DDBJ databases">
        <title>Genomic Encyclopedia of Archaeal and Bacterial Type Strains, Phase II (KMG-II): from individual species to whole genera.</title>
        <authorList>
            <person name="Goeker M."/>
        </authorList>
    </citation>
    <scope>NUCLEOTIDE SEQUENCE [LARGE SCALE GENOMIC DNA]</scope>
    <source>
        <strain evidence="2 3">DSM 27929</strain>
    </source>
</reference>
<comment type="caution">
    <text evidence="2">The sequence shown here is derived from an EMBL/GenBank/DDBJ whole genome shotgun (WGS) entry which is preliminary data.</text>
</comment>
<name>A0A2T0WSV8_9BACT</name>
<proteinExistence type="predicted"/>
<evidence type="ECO:0008006" key="4">
    <source>
        <dbReference type="Google" id="ProtNLM"/>
    </source>
</evidence>
<feature type="transmembrane region" description="Helical" evidence="1">
    <location>
        <begin position="7"/>
        <end position="34"/>
    </location>
</feature>
<dbReference type="AlphaFoldDB" id="A0A2T0WSV8"/>
<gene>
    <name evidence="2" type="ORF">CLW00_102255</name>
</gene>
<keyword evidence="1" id="KW-0472">Membrane</keyword>
<feature type="transmembrane region" description="Helical" evidence="1">
    <location>
        <begin position="97"/>
        <end position="114"/>
    </location>
</feature>
<evidence type="ECO:0000256" key="1">
    <source>
        <dbReference type="SAM" id="Phobius"/>
    </source>
</evidence>
<evidence type="ECO:0000313" key="2">
    <source>
        <dbReference type="EMBL" id="PRY89779.1"/>
    </source>
</evidence>
<dbReference type="OrthoDB" id="1447802at2"/>
<evidence type="ECO:0000313" key="3">
    <source>
        <dbReference type="Proteomes" id="UP000238157"/>
    </source>
</evidence>
<feature type="transmembrane region" description="Helical" evidence="1">
    <location>
        <begin position="40"/>
        <end position="57"/>
    </location>
</feature>
<organism evidence="2 3">
    <name type="scientific">Mongoliibacter ruber</name>
    <dbReference type="NCBI Taxonomy" id="1750599"/>
    <lineage>
        <taxon>Bacteria</taxon>
        <taxon>Pseudomonadati</taxon>
        <taxon>Bacteroidota</taxon>
        <taxon>Cytophagia</taxon>
        <taxon>Cytophagales</taxon>
        <taxon>Cyclobacteriaceae</taxon>
        <taxon>Mongoliibacter</taxon>
    </lineage>
</organism>
<dbReference type="EMBL" id="PVTR01000002">
    <property type="protein sequence ID" value="PRY89779.1"/>
    <property type="molecule type" value="Genomic_DNA"/>
</dbReference>
<protein>
    <recommendedName>
        <fullName evidence="4">Magnesium citrate secondary transporter</fullName>
    </recommendedName>
</protein>
<accession>A0A2T0WSV8</accession>